<gene>
    <name evidence="2" type="ORF">FHW36_1011342</name>
</gene>
<keyword evidence="1" id="KW-0812">Transmembrane</keyword>
<dbReference type="Proteomes" id="UP000320811">
    <property type="component" value="Unassembled WGS sequence"/>
</dbReference>
<sequence length="64" mass="6989">MQNESNEPVQDEVPLLKRLRGSIFPIAPGDSAPIKILKTSGFYLFTVMVLVVTLLLGGAIMFVL</sequence>
<evidence type="ECO:0000256" key="1">
    <source>
        <dbReference type="SAM" id="Phobius"/>
    </source>
</evidence>
<organism evidence="2 3">
    <name type="scientific">Chitinophaga polysaccharea</name>
    <dbReference type="NCBI Taxonomy" id="1293035"/>
    <lineage>
        <taxon>Bacteria</taxon>
        <taxon>Pseudomonadati</taxon>
        <taxon>Bacteroidota</taxon>
        <taxon>Chitinophagia</taxon>
        <taxon>Chitinophagales</taxon>
        <taxon>Chitinophagaceae</taxon>
        <taxon>Chitinophaga</taxon>
    </lineage>
</organism>
<dbReference type="EMBL" id="VIWO01000001">
    <property type="protein sequence ID" value="TWF45412.1"/>
    <property type="molecule type" value="Genomic_DNA"/>
</dbReference>
<evidence type="ECO:0000313" key="2">
    <source>
        <dbReference type="EMBL" id="TWF45412.1"/>
    </source>
</evidence>
<reference evidence="2 3" key="1">
    <citation type="submission" date="2019-06" db="EMBL/GenBank/DDBJ databases">
        <title>Sorghum-associated microbial communities from plants grown in Nebraska, USA.</title>
        <authorList>
            <person name="Schachtman D."/>
        </authorList>
    </citation>
    <scope>NUCLEOTIDE SEQUENCE [LARGE SCALE GENOMIC DNA]</scope>
    <source>
        <strain evidence="2 3">1209</strain>
    </source>
</reference>
<keyword evidence="1" id="KW-0472">Membrane</keyword>
<accession>A0A561Q4W9</accession>
<protein>
    <submittedName>
        <fullName evidence="2">Uncharacterized protein</fullName>
    </submittedName>
</protein>
<dbReference type="RefSeq" id="WP_145664284.1">
    <property type="nucleotide sequence ID" value="NZ_VIWO01000001.1"/>
</dbReference>
<dbReference type="AlphaFoldDB" id="A0A561Q4W9"/>
<keyword evidence="1" id="KW-1133">Transmembrane helix</keyword>
<feature type="transmembrane region" description="Helical" evidence="1">
    <location>
        <begin position="42"/>
        <end position="63"/>
    </location>
</feature>
<comment type="caution">
    <text evidence="2">The sequence shown here is derived from an EMBL/GenBank/DDBJ whole genome shotgun (WGS) entry which is preliminary data.</text>
</comment>
<evidence type="ECO:0000313" key="3">
    <source>
        <dbReference type="Proteomes" id="UP000320811"/>
    </source>
</evidence>
<name>A0A561Q4W9_9BACT</name>
<proteinExistence type="predicted"/>
<dbReference type="OrthoDB" id="680551at2"/>
<keyword evidence="3" id="KW-1185">Reference proteome</keyword>